<gene>
    <name evidence="5" type="ORF">C1I63_15080</name>
</gene>
<dbReference type="PANTHER" id="PTHR43537:SF24">
    <property type="entry name" value="GLUCONATE OPERON TRANSCRIPTIONAL REPRESSOR"/>
    <property type="match status" value="1"/>
</dbReference>
<dbReference type="InterPro" id="IPR036390">
    <property type="entry name" value="WH_DNA-bd_sf"/>
</dbReference>
<sequence>MSDTVERAWEAVLAHVEGLLLTGALAPGDRLPGERALALELGVGRSSVREAVRVLEVMGLVRTRSGSGPAAGAVIVARPTGGMSALLRLQVAASGFAVEDVVRTRLVLETAVVDDLARTHRPALGESRELLDAMDAEVLDHDAFLALDAQFHLSLAEASGNAVIAAMTAGLRDAVESYVITAARTLPDWPRTRDRLRSEHRALVAAIAAADPDRARALVEAHISGYYAETHLTPTGAEKD</sequence>
<feature type="domain" description="HTH gntR-type" evidence="4">
    <location>
        <begin position="6"/>
        <end position="78"/>
    </location>
</feature>
<keyword evidence="2" id="KW-0238">DNA-binding</keyword>
<dbReference type="Proteomes" id="UP000241085">
    <property type="component" value="Unassembled WGS sequence"/>
</dbReference>
<dbReference type="Gene3D" id="1.20.120.530">
    <property type="entry name" value="GntR ligand-binding domain-like"/>
    <property type="match status" value="1"/>
</dbReference>
<organism evidence="5 6">
    <name type="scientific">Rathayibacter caricis DSM 15933</name>
    <dbReference type="NCBI Taxonomy" id="1328867"/>
    <lineage>
        <taxon>Bacteria</taxon>
        <taxon>Bacillati</taxon>
        <taxon>Actinomycetota</taxon>
        <taxon>Actinomycetes</taxon>
        <taxon>Micrococcales</taxon>
        <taxon>Microbacteriaceae</taxon>
        <taxon>Rathayibacter</taxon>
    </lineage>
</organism>
<dbReference type="Pfam" id="PF07729">
    <property type="entry name" value="FCD"/>
    <property type="match status" value="1"/>
</dbReference>
<dbReference type="InterPro" id="IPR011711">
    <property type="entry name" value="GntR_C"/>
</dbReference>
<proteinExistence type="predicted"/>
<dbReference type="PANTHER" id="PTHR43537">
    <property type="entry name" value="TRANSCRIPTIONAL REGULATOR, GNTR FAMILY"/>
    <property type="match status" value="1"/>
</dbReference>
<dbReference type="SMART" id="SM00895">
    <property type="entry name" value="FCD"/>
    <property type="match status" value="1"/>
</dbReference>
<dbReference type="RefSeq" id="WP_107575303.1">
    <property type="nucleotide sequence ID" value="NZ_PZPL01000001.1"/>
</dbReference>
<evidence type="ECO:0000313" key="6">
    <source>
        <dbReference type="Proteomes" id="UP000241085"/>
    </source>
</evidence>
<dbReference type="PROSITE" id="PS50949">
    <property type="entry name" value="HTH_GNTR"/>
    <property type="match status" value="1"/>
</dbReference>
<protein>
    <submittedName>
        <fullName evidence="5">GntR family transcriptional regulator</fullName>
    </submittedName>
</protein>
<keyword evidence="1" id="KW-0805">Transcription regulation</keyword>
<reference evidence="5 6" key="1">
    <citation type="submission" date="2018-03" db="EMBL/GenBank/DDBJ databases">
        <title>Bacteriophage NCPPB3778 and a type I-E CRISPR drive the evolution of the US Biological Select Agent, Rathayibacter toxicus.</title>
        <authorList>
            <person name="Davis E.W.II."/>
            <person name="Tabima J.F."/>
            <person name="Weisberg A.J."/>
            <person name="Dantas Lopes L."/>
            <person name="Wiseman M.S."/>
            <person name="Wiseman M.S."/>
            <person name="Pupko T."/>
            <person name="Belcher M.S."/>
            <person name="Sechler A.J."/>
            <person name="Tancos M.A."/>
            <person name="Schroeder B.K."/>
            <person name="Murray T.D."/>
            <person name="Luster D.G."/>
            <person name="Schneider W.L."/>
            <person name="Rogers E."/>
            <person name="Andreote F.D."/>
            <person name="Grunwald N.J."/>
            <person name="Putnam M.L."/>
            <person name="Chang J.H."/>
        </authorList>
    </citation>
    <scope>NUCLEOTIDE SEQUENCE [LARGE SCALE GENOMIC DNA]</scope>
    <source>
        <strain evidence="5 6">DSM 15933</strain>
    </source>
</reference>
<dbReference type="SMART" id="SM00345">
    <property type="entry name" value="HTH_GNTR"/>
    <property type="match status" value="1"/>
</dbReference>
<name>A0A2T4UWW8_9MICO</name>
<dbReference type="GO" id="GO:0003677">
    <property type="term" value="F:DNA binding"/>
    <property type="evidence" value="ECO:0007669"/>
    <property type="project" value="UniProtKB-KW"/>
</dbReference>
<dbReference type="Gene3D" id="1.10.10.10">
    <property type="entry name" value="Winged helix-like DNA-binding domain superfamily/Winged helix DNA-binding domain"/>
    <property type="match status" value="1"/>
</dbReference>
<comment type="caution">
    <text evidence="5">The sequence shown here is derived from an EMBL/GenBank/DDBJ whole genome shotgun (WGS) entry which is preliminary data.</text>
</comment>
<dbReference type="InterPro" id="IPR036388">
    <property type="entry name" value="WH-like_DNA-bd_sf"/>
</dbReference>
<dbReference type="GO" id="GO:0003700">
    <property type="term" value="F:DNA-binding transcription factor activity"/>
    <property type="evidence" value="ECO:0007669"/>
    <property type="project" value="InterPro"/>
</dbReference>
<dbReference type="EMBL" id="PZPL01000001">
    <property type="protein sequence ID" value="PTL74034.1"/>
    <property type="molecule type" value="Genomic_DNA"/>
</dbReference>
<evidence type="ECO:0000256" key="3">
    <source>
        <dbReference type="ARBA" id="ARBA00023163"/>
    </source>
</evidence>
<dbReference type="CDD" id="cd07377">
    <property type="entry name" value="WHTH_GntR"/>
    <property type="match status" value="1"/>
</dbReference>
<dbReference type="InterPro" id="IPR008920">
    <property type="entry name" value="TF_FadR/GntR_C"/>
</dbReference>
<dbReference type="SUPFAM" id="SSF46785">
    <property type="entry name" value="Winged helix' DNA-binding domain"/>
    <property type="match status" value="1"/>
</dbReference>
<keyword evidence="3" id="KW-0804">Transcription</keyword>
<evidence type="ECO:0000313" key="5">
    <source>
        <dbReference type="EMBL" id="PTL74034.1"/>
    </source>
</evidence>
<dbReference type="Pfam" id="PF00392">
    <property type="entry name" value="GntR"/>
    <property type="match status" value="1"/>
</dbReference>
<dbReference type="InterPro" id="IPR000524">
    <property type="entry name" value="Tscrpt_reg_HTH_GntR"/>
</dbReference>
<keyword evidence="6" id="KW-1185">Reference proteome</keyword>
<evidence type="ECO:0000256" key="2">
    <source>
        <dbReference type="ARBA" id="ARBA00023125"/>
    </source>
</evidence>
<evidence type="ECO:0000259" key="4">
    <source>
        <dbReference type="PROSITE" id="PS50949"/>
    </source>
</evidence>
<dbReference type="AlphaFoldDB" id="A0A2T4UWW8"/>
<evidence type="ECO:0000256" key="1">
    <source>
        <dbReference type="ARBA" id="ARBA00023015"/>
    </source>
</evidence>
<dbReference type="SUPFAM" id="SSF48008">
    <property type="entry name" value="GntR ligand-binding domain-like"/>
    <property type="match status" value="1"/>
</dbReference>
<accession>A0A2T4UWW8</accession>
<dbReference type="PRINTS" id="PR00035">
    <property type="entry name" value="HTHGNTR"/>
</dbReference>